<dbReference type="CDD" id="cd19087">
    <property type="entry name" value="AKR_AKR12A1_B1_C1"/>
    <property type="match status" value="1"/>
</dbReference>
<reference evidence="2 3" key="1">
    <citation type="journal article" date="2019" name="Int. J. Syst. Evol. Microbiol.">
        <title>The Global Catalogue of Microorganisms (GCM) 10K type strain sequencing project: providing services to taxonomists for standard genome sequencing and annotation.</title>
        <authorList>
            <consortium name="The Broad Institute Genomics Platform"/>
            <consortium name="The Broad Institute Genome Sequencing Center for Infectious Disease"/>
            <person name="Wu L."/>
            <person name="Ma J."/>
        </authorList>
    </citation>
    <scope>NUCLEOTIDE SEQUENCE [LARGE SCALE GENOMIC DNA]</scope>
    <source>
        <strain evidence="2 3">JCM 14306</strain>
    </source>
</reference>
<organism evidence="2 3">
    <name type="scientific">Kribbella alba</name>
    <dbReference type="NCBI Taxonomy" id="190197"/>
    <lineage>
        <taxon>Bacteria</taxon>
        <taxon>Bacillati</taxon>
        <taxon>Actinomycetota</taxon>
        <taxon>Actinomycetes</taxon>
        <taxon>Propionibacteriales</taxon>
        <taxon>Kribbellaceae</taxon>
        <taxon>Kribbella</taxon>
    </lineage>
</organism>
<dbReference type="SUPFAM" id="SSF51430">
    <property type="entry name" value="NAD(P)-linked oxidoreductase"/>
    <property type="match status" value="1"/>
</dbReference>
<comment type="caution">
    <text evidence="2">The sequence shown here is derived from an EMBL/GenBank/DDBJ whole genome shotgun (WGS) entry which is preliminary data.</text>
</comment>
<dbReference type="InterPro" id="IPR036812">
    <property type="entry name" value="NAD(P)_OxRdtase_dom_sf"/>
</dbReference>
<dbReference type="InterPro" id="IPR050523">
    <property type="entry name" value="AKR_Detox_Biosynth"/>
</dbReference>
<evidence type="ECO:0000313" key="3">
    <source>
        <dbReference type="Proteomes" id="UP001501319"/>
    </source>
</evidence>
<evidence type="ECO:0000313" key="2">
    <source>
        <dbReference type="EMBL" id="GAA1661369.1"/>
    </source>
</evidence>
<dbReference type="PANTHER" id="PTHR43364:SF5">
    <property type="entry name" value="REDUCTASE"/>
    <property type="match status" value="1"/>
</dbReference>
<dbReference type="InterPro" id="IPR023210">
    <property type="entry name" value="NADP_OxRdtase_dom"/>
</dbReference>
<name>A0ABN2FX46_9ACTN</name>
<feature type="domain" description="NADP-dependent oxidoreductase" evidence="1">
    <location>
        <begin position="15"/>
        <end position="311"/>
    </location>
</feature>
<dbReference type="PANTHER" id="PTHR43364">
    <property type="entry name" value="NADH-SPECIFIC METHYLGLYOXAL REDUCTASE-RELATED"/>
    <property type="match status" value="1"/>
</dbReference>
<evidence type="ECO:0000259" key="1">
    <source>
        <dbReference type="Pfam" id="PF00248"/>
    </source>
</evidence>
<gene>
    <name evidence="2" type="ORF">GCM10009744_63880</name>
</gene>
<dbReference type="RefSeq" id="WP_344116640.1">
    <property type="nucleotide sequence ID" value="NZ_BAAANE010000016.1"/>
</dbReference>
<proteinExistence type="predicted"/>
<dbReference type="Gene3D" id="3.20.20.100">
    <property type="entry name" value="NADP-dependent oxidoreductase domain"/>
    <property type="match status" value="1"/>
</dbReference>
<keyword evidence="3" id="KW-1185">Reference proteome</keyword>
<sequence>MEFTNLGRTGLTVSRICLGTMNFGPHTSVDDSHAIMDAAHEKGINFFDTANGYGRAIYPGRTEEIIGEWFAKDAKNREKTVLATKVYGDMGDGWPNEGKLSALNIRRALDASLKRLQTDYIDLYQFHHVDRATPWDEIWQAMEVAVQQGKILYAGSSNFAGWHIAQAQAAAKERNYTGLVSEQSIYNLIVRDVEREVLPAAQEYGLGVIPWSPLQGGLLGGVIRKENQGVRRLEGRAKEALEKLRPQIEQYEALAEELGYEPGDVALAWLLHQPAVTGPIVGPRTMEQLESAVRAVDVKLDDKALAKLDEIFPGYKTSPEDYAW</sequence>
<dbReference type="Proteomes" id="UP001501319">
    <property type="component" value="Unassembled WGS sequence"/>
</dbReference>
<protein>
    <submittedName>
        <fullName evidence="2">Aldo/keto reductase</fullName>
    </submittedName>
</protein>
<dbReference type="Pfam" id="PF00248">
    <property type="entry name" value="Aldo_ket_red"/>
    <property type="match status" value="1"/>
</dbReference>
<accession>A0ABN2FX46</accession>
<dbReference type="EMBL" id="BAAANE010000016">
    <property type="protein sequence ID" value="GAA1661369.1"/>
    <property type="molecule type" value="Genomic_DNA"/>
</dbReference>